<keyword evidence="2" id="KW-1185">Reference proteome</keyword>
<evidence type="ECO:0000313" key="2">
    <source>
        <dbReference type="Proteomes" id="UP000706525"/>
    </source>
</evidence>
<reference evidence="1 2" key="1">
    <citation type="submission" date="2021-08" db="EMBL/GenBank/DDBJ databases">
        <authorList>
            <person name="Peeters C."/>
        </authorList>
    </citation>
    <scope>NUCLEOTIDE SEQUENCE [LARGE SCALE GENOMIC DNA]</scope>
    <source>
        <strain evidence="1 2">LMG 32289</strain>
    </source>
</reference>
<gene>
    <name evidence="1" type="ORF">LMG32289_05450</name>
</gene>
<comment type="caution">
    <text evidence="1">The sequence shown here is derived from an EMBL/GenBank/DDBJ whole genome shotgun (WGS) entry which is preliminary data.</text>
</comment>
<proteinExistence type="predicted"/>
<accession>A0ABM8XU28</accession>
<dbReference type="Proteomes" id="UP000706525">
    <property type="component" value="Unassembled WGS sequence"/>
</dbReference>
<name>A0ABM8XU28_9BURK</name>
<protein>
    <submittedName>
        <fullName evidence="1">Uncharacterized protein</fullName>
    </submittedName>
</protein>
<evidence type="ECO:0000313" key="1">
    <source>
        <dbReference type="EMBL" id="CAG9183875.1"/>
    </source>
</evidence>
<sequence length="154" mass="16968">MNDVIENGNAYPLATEAGRWTPVLRGKEYCSPACGARCKKADFDNARARAGALARELGPGWQPHVWENGGWHYEVKKSNGAVYEEDGEYRADLRFSFGTDTQLLVSETRPNAPAAIAAVIARVEADIAVLRRQMLSMAPTPLEIEDARYTVQEA</sequence>
<dbReference type="RefSeq" id="WP_223994059.1">
    <property type="nucleotide sequence ID" value="NZ_CAJZAG010000012.1"/>
</dbReference>
<organism evidence="1 2">
    <name type="scientific">Cupriavidus pampae</name>
    <dbReference type="NCBI Taxonomy" id="659251"/>
    <lineage>
        <taxon>Bacteria</taxon>
        <taxon>Pseudomonadati</taxon>
        <taxon>Pseudomonadota</taxon>
        <taxon>Betaproteobacteria</taxon>
        <taxon>Burkholderiales</taxon>
        <taxon>Burkholderiaceae</taxon>
        <taxon>Cupriavidus</taxon>
    </lineage>
</organism>
<dbReference type="EMBL" id="CAJZAG010000012">
    <property type="protein sequence ID" value="CAG9183875.1"/>
    <property type="molecule type" value="Genomic_DNA"/>
</dbReference>